<reference evidence="2" key="1">
    <citation type="submission" date="2014-09" db="EMBL/GenBank/DDBJ databases">
        <authorList>
            <person name="Magalhaes I.L.F."/>
            <person name="Oliveira U."/>
            <person name="Santos F.R."/>
            <person name="Vidigal T.H.D.A."/>
            <person name="Brescovit A.D."/>
            <person name="Santos A.J."/>
        </authorList>
    </citation>
    <scope>NUCLEOTIDE SEQUENCE</scope>
    <source>
        <tissue evidence="2">Shoot tissue taken approximately 20 cm above the soil surface</tissue>
    </source>
</reference>
<evidence type="ECO:0008006" key="3">
    <source>
        <dbReference type="Google" id="ProtNLM"/>
    </source>
</evidence>
<name>A0A0A9DK35_ARUDO</name>
<accession>A0A0A9DK35</accession>
<evidence type="ECO:0000313" key="2">
    <source>
        <dbReference type="EMBL" id="JAD87043.1"/>
    </source>
</evidence>
<protein>
    <recommendedName>
        <fullName evidence="3">NB-ARC domain-containing protein</fullName>
    </recommendedName>
</protein>
<dbReference type="AlphaFoldDB" id="A0A0A9DK35"/>
<evidence type="ECO:0000256" key="1">
    <source>
        <dbReference type="SAM" id="MobiDB-lite"/>
    </source>
</evidence>
<organism evidence="2">
    <name type="scientific">Arundo donax</name>
    <name type="common">Giant reed</name>
    <name type="synonym">Donax arundinaceus</name>
    <dbReference type="NCBI Taxonomy" id="35708"/>
    <lineage>
        <taxon>Eukaryota</taxon>
        <taxon>Viridiplantae</taxon>
        <taxon>Streptophyta</taxon>
        <taxon>Embryophyta</taxon>
        <taxon>Tracheophyta</taxon>
        <taxon>Spermatophyta</taxon>
        <taxon>Magnoliopsida</taxon>
        <taxon>Liliopsida</taxon>
        <taxon>Poales</taxon>
        <taxon>Poaceae</taxon>
        <taxon>PACMAD clade</taxon>
        <taxon>Arundinoideae</taxon>
        <taxon>Arundineae</taxon>
        <taxon>Arundo</taxon>
    </lineage>
</organism>
<reference evidence="2" key="2">
    <citation type="journal article" date="2015" name="Data Brief">
        <title>Shoot transcriptome of the giant reed, Arundo donax.</title>
        <authorList>
            <person name="Barrero R.A."/>
            <person name="Guerrero F.D."/>
            <person name="Moolhuijzen P."/>
            <person name="Goolsby J.A."/>
            <person name="Tidwell J."/>
            <person name="Bellgard S.E."/>
            <person name="Bellgard M.I."/>
        </authorList>
    </citation>
    <scope>NUCLEOTIDE SEQUENCE</scope>
    <source>
        <tissue evidence="2">Shoot tissue taken approximately 20 cm above the soil surface</tissue>
    </source>
</reference>
<dbReference type="EMBL" id="GBRH01210852">
    <property type="protein sequence ID" value="JAD87043.1"/>
    <property type="molecule type" value="Transcribed_RNA"/>
</dbReference>
<feature type="region of interest" description="Disordered" evidence="1">
    <location>
        <begin position="154"/>
        <end position="185"/>
    </location>
</feature>
<feature type="compositionally biased region" description="Polar residues" evidence="1">
    <location>
        <begin position="94"/>
        <end position="109"/>
    </location>
</feature>
<sequence length="185" mass="20439">MVECPPVSLDHLKMLSCLKTLMISNSNNAFWPVEDGNHAQYQFPVECFCIMELASSGKEITRVLPYMPKLSELQIDSCHKITGLGVVEQEKKATSSSNGVEGQVGWQQNSREEEEEIAVDEGLLLLPPQLHKVEIWNCPELSLIPHSVGLQAAVPPSRATETPQPQELTDPRLPSHPLVAQGRPP</sequence>
<proteinExistence type="predicted"/>
<feature type="region of interest" description="Disordered" evidence="1">
    <location>
        <begin position="93"/>
        <end position="112"/>
    </location>
</feature>